<dbReference type="Proteomes" id="UP001165064">
    <property type="component" value="Unassembled WGS sequence"/>
</dbReference>
<proteinExistence type="predicted"/>
<name>A0ACB5TAC0_AMBMO</name>
<comment type="caution">
    <text evidence="1">The sequence shown here is derived from an EMBL/GenBank/DDBJ whole genome shotgun (WGS) entry which is preliminary data.</text>
</comment>
<accession>A0ACB5TAC0</accession>
<gene>
    <name evidence="1" type="ORF">Amon02_000668800</name>
</gene>
<keyword evidence="2" id="KW-1185">Reference proteome</keyword>
<organism evidence="1 2">
    <name type="scientific">Ambrosiozyma monospora</name>
    <name type="common">Yeast</name>
    <name type="synonym">Endomycopsis monosporus</name>
    <dbReference type="NCBI Taxonomy" id="43982"/>
    <lineage>
        <taxon>Eukaryota</taxon>
        <taxon>Fungi</taxon>
        <taxon>Dikarya</taxon>
        <taxon>Ascomycota</taxon>
        <taxon>Saccharomycotina</taxon>
        <taxon>Pichiomycetes</taxon>
        <taxon>Pichiales</taxon>
        <taxon>Pichiaceae</taxon>
        <taxon>Ambrosiozyma</taxon>
    </lineage>
</organism>
<protein>
    <submittedName>
        <fullName evidence="1">Unnamed protein product</fullName>
    </submittedName>
</protein>
<reference evidence="1" key="1">
    <citation type="submission" date="2023-04" db="EMBL/GenBank/DDBJ databases">
        <title>Ambrosiozyma monospora NBRC 10751.</title>
        <authorList>
            <person name="Ichikawa N."/>
            <person name="Sato H."/>
            <person name="Tonouchi N."/>
        </authorList>
    </citation>
    <scope>NUCLEOTIDE SEQUENCE</scope>
    <source>
        <strain evidence="1">NBRC 10751</strain>
    </source>
</reference>
<dbReference type="EMBL" id="BSXS01005337">
    <property type="protein sequence ID" value="GME84222.1"/>
    <property type="molecule type" value="Genomic_DNA"/>
</dbReference>
<evidence type="ECO:0000313" key="2">
    <source>
        <dbReference type="Proteomes" id="UP001165064"/>
    </source>
</evidence>
<sequence length="135" mass="14872">MKKQDENHSVRVSTSSTTATTTIPVIREFHSSHPKCYYSKTTPTPTPTSPLQLKNNPIDQQEVVSTVVHFTRSSLYVNSVSAQCSVLSAQCSVLYSTVYIQTDHRVRFSARLLTAQSSKLQTDSREVPVSPGSPA</sequence>
<evidence type="ECO:0000313" key="1">
    <source>
        <dbReference type="EMBL" id="GME84222.1"/>
    </source>
</evidence>